<evidence type="ECO:0000313" key="1">
    <source>
        <dbReference type="EnsemblMetazoa" id="OVOC7280.1"/>
    </source>
</evidence>
<name>A0A8R1TYN2_ONCVO</name>
<accession>A0A8R1TYN2</accession>
<dbReference type="EMBL" id="CMVM020000191">
    <property type="status" value="NOT_ANNOTATED_CDS"/>
    <property type="molecule type" value="Genomic_DNA"/>
</dbReference>
<dbReference type="EnsemblMetazoa" id="OVOC7280.1">
    <property type="protein sequence ID" value="OVOC7280.1"/>
    <property type="gene ID" value="WBGene00244089"/>
</dbReference>
<reference evidence="1" key="2">
    <citation type="submission" date="2022-06" db="UniProtKB">
        <authorList>
            <consortium name="EnsemblMetazoa"/>
        </authorList>
    </citation>
    <scope>IDENTIFICATION</scope>
</reference>
<reference evidence="2" key="1">
    <citation type="submission" date="2013-10" db="EMBL/GenBank/DDBJ databases">
        <title>Genome sequencing of Onchocerca volvulus.</title>
        <authorList>
            <person name="Cotton J."/>
            <person name="Tsai J."/>
            <person name="Stanley E."/>
            <person name="Tracey A."/>
            <person name="Holroyd N."/>
            <person name="Lustigman S."/>
            <person name="Berriman M."/>
        </authorList>
    </citation>
    <scope>NUCLEOTIDE SEQUENCE</scope>
</reference>
<organism evidence="1 2">
    <name type="scientific">Onchocerca volvulus</name>
    <dbReference type="NCBI Taxonomy" id="6282"/>
    <lineage>
        <taxon>Eukaryota</taxon>
        <taxon>Metazoa</taxon>
        <taxon>Ecdysozoa</taxon>
        <taxon>Nematoda</taxon>
        <taxon>Chromadorea</taxon>
        <taxon>Rhabditida</taxon>
        <taxon>Spirurina</taxon>
        <taxon>Spiruromorpha</taxon>
        <taxon>Filarioidea</taxon>
        <taxon>Onchocercidae</taxon>
        <taxon>Onchocerca</taxon>
    </lineage>
</organism>
<protein>
    <submittedName>
        <fullName evidence="1">Uncharacterized protein</fullName>
    </submittedName>
</protein>
<sequence length="69" mass="7667">MSNVCVLFGTSILSIPDIAHNEDTYPDQSINVFREVATELTTNEKFRIFAISSCEIGLNSDNDQRIDGT</sequence>
<proteinExistence type="predicted"/>
<keyword evidence="2" id="KW-1185">Reference proteome</keyword>
<dbReference type="Proteomes" id="UP000024404">
    <property type="component" value="Unassembled WGS sequence"/>
</dbReference>
<evidence type="ECO:0000313" key="2">
    <source>
        <dbReference type="Proteomes" id="UP000024404"/>
    </source>
</evidence>
<dbReference type="AlphaFoldDB" id="A0A8R1TYN2"/>